<proteinExistence type="predicted"/>
<dbReference type="AlphaFoldDB" id="A0A4R0RMD6"/>
<dbReference type="GO" id="GO:0016747">
    <property type="term" value="F:acyltransferase activity, transferring groups other than amino-acyl groups"/>
    <property type="evidence" value="ECO:0007669"/>
    <property type="project" value="InterPro"/>
</dbReference>
<dbReference type="Pfam" id="PF13508">
    <property type="entry name" value="Acetyltransf_7"/>
    <property type="match status" value="1"/>
</dbReference>
<name>A0A4R0RMD6_9APHY</name>
<evidence type="ECO:0000259" key="1">
    <source>
        <dbReference type="PROSITE" id="PS51186"/>
    </source>
</evidence>
<gene>
    <name evidence="2" type="ORF">EIP91_001443</name>
</gene>
<protein>
    <recommendedName>
        <fullName evidence="1">N-acetyltransferase domain-containing protein</fullName>
    </recommendedName>
</protein>
<feature type="domain" description="N-acetyltransferase" evidence="1">
    <location>
        <begin position="5"/>
        <end position="215"/>
    </location>
</feature>
<organism evidence="2 3">
    <name type="scientific">Steccherinum ochraceum</name>
    <dbReference type="NCBI Taxonomy" id="92696"/>
    <lineage>
        <taxon>Eukaryota</taxon>
        <taxon>Fungi</taxon>
        <taxon>Dikarya</taxon>
        <taxon>Basidiomycota</taxon>
        <taxon>Agaricomycotina</taxon>
        <taxon>Agaricomycetes</taxon>
        <taxon>Polyporales</taxon>
        <taxon>Steccherinaceae</taxon>
        <taxon>Steccherinum</taxon>
    </lineage>
</organism>
<dbReference type="STRING" id="92696.A0A4R0RMD6"/>
<reference evidence="2 3" key="1">
    <citation type="submission" date="2018-11" db="EMBL/GenBank/DDBJ databases">
        <title>Genome assembly of Steccherinum ochraceum LE-BIN_3174, the white-rot fungus of the Steccherinaceae family (The Residual Polyporoid clade, Polyporales, Basidiomycota).</title>
        <authorList>
            <person name="Fedorova T.V."/>
            <person name="Glazunova O.A."/>
            <person name="Landesman E.O."/>
            <person name="Moiseenko K.V."/>
            <person name="Psurtseva N.V."/>
            <person name="Savinova O.S."/>
            <person name="Shakhova N.V."/>
            <person name="Tyazhelova T.V."/>
            <person name="Vasina D.V."/>
        </authorList>
    </citation>
    <scope>NUCLEOTIDE SEQUENCE [LARGE SCALE GENOMIC DNA]</scope>
    <source>
        <strain evidence="2 3">LE-BIN_3174</strain>
    </source>
</reference>
<evidence type="ECO:0000313" key="2">
    <source>
        <dbReference type="EMBL" id="TCD66339.1"/>
    </source>
</evidence>
<dbReference type="InterPro" id="IPR016181">
    <property type="entry name" value="Acyl_CoA_acyltransferase"/>
</dbReference>
<dbReference type="PANTHER" id="PTHR42791">
    <property type="entry name" value="GNAT FAMILY ACETYLTRANSFERASE"/>
    <property type="match status" value="1"/>
</dbReference>
<keyword evidence="3" id="KW-1185">Reference proteome</keyword>
<dbReference type="Proteomes" id="UP000292702">
    <property type="component" value="Unassembled WGS sequence"/>
</dbReference>
<evidence type="ECO:0000313" key="3">
    <source>
        <dbReference type="Proteomes" id="UP000292702"/>
    </source>
</evidence>
<dbReference type="OrthoDB" id="2744543at2759"/>
<dbReference type="CDD" id="cd04301">
    <property type="entry name" value="NAT_SF"/>
    <property type="match status" value="1"/>
</dbReference>
<comment type="caution">
    <text evidence="2">The sequence shown here is derived from an EMBL/GenBank/DDBJ whole genome shotgun (WGS) entry which is preliminary data.</text>
</comment>
<dbReference type="PANTHER" id="PTHR42791:SF1">
    <property type="entry name" value="N-ACETYLTRANSFERASE DOMAIN-CONTAINING PROTEIN"/>
    <property type="match status" value="1"/>
</dbReference>
<dbReference type="PROSITE" id="PS51186">
    <property type="entry name" value="GNAT"/>
    <property type="match status" value="1"/>
</dbReference>
<sequence length="217" mass="24466">MLGPITFRQLIDPTPEELEATAQVAVAAFHGDEFTKCCLGGNWDLSPAEQRALINAQQIGGENWVACDGDKIVAFAGWYGPGRTLFDSPEQEAAGWNEFVEQMPARLHAWWMDEFLPQYDATVDEALGQGIKQSIWHLQLLATHPDYQRRGIGEALVKHKERLIAQAGDCSLMCLESEDFKNCELYKKWGWDVKGNRHFETLWGEFDLRAQAKIPAA</sequence>
<dbReference type="InterPro" id="IPR000182">
    <property type="entry name" value="GNAT_dom"/>
</dbReference>
<dbReference type="Gene3D" id="3.40.630.30">
    <property type="match status" value="1"/>
</dbReference>
<dbReference type="EMBL" id="RWJN01000138">
    <property type="protein sequence ID" value="TCD66339.1"/>
    <property type="molecule type" value="Genomic_DNA"/>
</dbReference>
<dbReference type="SUPFAM" id="SSF55729">
    <property type="entry name" value="Acyl-CoA N-acyltransferases (Nat)"/>
    <property type="match status" value="1"/>
</dbReference>
<dbReference type="InterPro" id="IPR052523">
    <property type="entry name" value="Trichothecene_AcTrans"/>
</dbReference>
<accession>A0A4R0RMD6</accession>